<evidence type="ECO:0000313" key="3">
    <source>
        <dbReference type="Proteomes" id="UP000002866"/>
    </source>
</evidence>
<dbReference type="PANTHER" id="PTHR13318:SF190">
    <property type="entry name" value="PARTNER OF PAIRED, ISOFORM B"/>
    <property type="match status" value="1"/>
</dbReference>
<dbReference type="AlphaFoldDB" id="I2H8C0"/>
<dbReference type="eggNOG" id="KOG1947">
    <property type="taxonomic scope" value="Eukaryota"/>
</dbReference>
<keyword evidence="3" id="KW-1185">Reference proteome</keyword>
<reference evidence="2 3" key="1">
    <citation type="journal article" date="2011" name="Proc. Natl. Acad. Sci. U.S.A.">
        <title>Evolutionary erosion of yeast sex chromosomes by mating-type switching accidents.</title>
        <authorList>
            <person name="Gordon J.L."/>
            <person name="Armisen D."/>
            <person name="Proux-Wera E."/>
            <person name="Oheigeartaigh S.S."/>
            <person name="Byrne K.P."/>
            <person name="Wolfe K.H."/>
        </authorList>
    </citation>
    <scope>NUCLEOTIDE SEQUENCE [LARGE SCALE GENOMIC DNA]</scope>
    <source>
        <strain evidence="3">ATCC 34711 / CBS 6284 / DSM 70876 / NBRC 10599 / NRRL Y-10934 / UCD 77-7</strain>
    </source>
</reference>
<organism evidence="2 3">
    <name type="scientific">Henningerozyma blattae (strain ATCC 34711 / CBS 6284 / DSM 70876 / NBRC 10599 / NRRL Y-10934 / UCD 77-7)</name>
    <name type="common">Yeast</name>
    <name type="synonym">Tetrapisispora blattae</name>
    <dbReference type="NCBI Taxonomy" id="1071380"/>
    <lineage>
        <taxon>Eukaryota</taxon>
        <taxon>Fungi</taxon>
        <taxon>Dikarya</taxon>
        <taxon>Ascomycota</taxon>
        <taxon>Saccharomycotina</taxon>
        <taxon>Saccharomycetes</taxon>
        <taxon>Saccharomycetales</taxon>
        <taxon>Saccharomycetaceae</taxon>
        <taxon>Henningerozyma</taxon>
    </lineage>
</organism>
<dbReference type="InterPro" id="IPR006553">
    <property type="entry name" value="Leu-rich_rpt_Cys-con_subtyp"/>
</dbReference>
<dbReference type="SUPFAM" id="SSF52047">
    <property type="entry name" value="RNI-like"/>
    <property type="match status" value="1"/>
</dbReference>
<dbReference type="InParanoid" id="I2H8C0"/>
<evidence type="ECO:0000259" key="1">
    <source>
        <dbReference type="Pfam" id="PF00646"/>
    </source>
</evidence>
<dbReference type="OrthoDB" id="550575at2759"/>
<dbReference type="Gene3D" id="3.80.10.10">
    <property type="entry name" value="Ribonuclease Inhibitor"/>
    <property type="match status" value="1"/>
</dbReference>
<proteinExistence type="predicted"/>
<dbReference type="InterPro" id="IPR032675">
    <property type="entry name" value="LRR_dom_sf"/>
</dbReference>
<dbReference type="STRING" id="1071380.I2H8C0"/>
<dbReference type="KEGG" id="tbl:TBLA_0H03410"/>
<dbReference type="PANTHER" id="PTHR13318">
    <property type="entry name" value="PARTNER OF PAIRED, ISOFORM B-RELATED"/>
    <property type="match status" value="1"/>
</dbReference>
<dbReference type="GeneID" id="14497779"/>
<dbReference type="RefSeq" id="XP_004182141.1">
    <property type="nucleotide sequence ID" value="XM_004182093.1"/>
</dbReference>
<dbReference type="Pfam" id="PF00646">
    <property type="entry name" value="F-box"/>
    <property type="match status" value="1"/>
</dbReference>
<dbReference type="GO" id="GO:0019005">
    <property type="term" value="C:SCF ubiquitin ligase complex"/>
    <property type="evidence" value="ECO:0007669"/>
    <property type="project" value="TreeGrafter"/>
</dbReference>
<dbReference type="SMART" id="SM00367">
    <property type="entry name" value="LRR_CC"/>
    <property type="match status" value="4"/>
</dbReference>
<accession>I2H8C0</accession>
<sequence length="359" mass="41387">MLTTFTISNNKRKLQYNNNYNSNKKLKLSKLNTHSHSPSQTITPPRTPTTSHQIFNQPELLNIILSNLDSNSLFNCLKVSKLWYHSTIPFIETQNLTFKSFKQLETFNNNNLTKLVNYSPKSLMLQNIHQSSIIPQNISLKNLIHLSYHNCSKILPPIDWFVSENLQSLKSLTISNNQLLDDNYLLSISPFLKNLKYLDLRACYNISDIGITSIATNCPNLIFINLNRKKHFIATKKNHIISSISLMAIANYTNIKILGISGSSICDAGMFQLIKNRGKHLITLSINDCTLLTNHSLKIFSNNFKLLPILTRLEICRIEKNFGNFNLKSLQNWRLKNHLNLLQIKFTNHHHLKSHHHFL</sequence>
<name>I2H8C0_HENB6</name>
<protein>
    <recommendedName>
        <fullName evidence="1">F-box domain-containing protein</fullName>
    </recommendedName>
</protein>
<dbReference type="GO" id="GO:0031146">
    <property type="term" value="P:SCF-dependent proteasomal ubiquitin-dependent protein catabolic process"/>
    <property type="evidence" value="ECO:0007669"/>
    <property type="project" value="TreeGrafter"/>
</dbReference>
<dbReference type="InterPro" id="IPR001810">
    <property type="entry name" value="F-box_dom"/>
</dbReference>
<dbReference type="HOGENOM" id="CLU_772023_0_0_1"/>
<dbReference type="EMBL" id="HE806323">
    <property type="protein sequence ID" value="CCH62622.1"/>
    <property type="molecule type" value="Genomic_DNA"/>
</dbReference>
<dbReference type="Proteomes" id="UP000002866">
    <property type="component" value="Chromosome 8"/>
</dbReference>
<evidence type="ECO:0000313" key="2">
    <source>
        <dbReference type="EMBL" id="CCH62622.1"/>
    </source>
</evidence>
<feature type="domain" description="F-box" evidence="1">
    <location>
        <begin position="58"/>
        <end position="85"/>
    </location>
</feature>
<gene>
    <name evidence="2" type="primary">TBLA0H03410</name>
    <name evidence="2" type="ORF">TBLA_0H03410</name>
</gene>